<organism evidence="3 4">
    <name type="scientific">Streptomyces cylindrosporus</name>
    <dbReference type="NCBI Taxonomy" id="2927583"/>
    <lineage>
        <taxon>Bacteria</taxon>
        <taxon>Bacillati</taxon>
        <taxon>Actinomycetota</taxon>
        <taxon>Actinomycetes</taxon>
        <taxon>Kitasatosporales</taxon>
        <taxon>Streptomycetaceae</taxon>
        <taxon>Streptomyces</taxon>
    </lineage>
</organism>
<evidence type="ECO:0008006" key="5">
    <source>
        <dbReference type="Google" id="ProtNLM"/>
    </source>
</evidence>
<protein>
    <recommendedName>
        <fullName evidence="5">Lipoprotein</fullName>
    </recommendedName>
</protein>
<proteinExistence type="predicted"/>
<keyword evidence="4" id="KW-1185">Reference proteome</keyword>
<feature type="chain" id="PRO_5047332005" description="Lipoprotein" evidence="2">
    <location>
        <begin position="29"/>
        <end position="242"/>
    </location>
</feature>
<dbReference type="EMBL" id="JALDAY010000014">
    <property type="protein sequence ID" value="MCI3277112.1"/>
    <property type="molecule type" value="Genomic_DNA"/>
</dbReference>
<feature type="compositionally biased region" description="Low complexity" evidence="1">
    <location>
        <begin position="25"/>
        <end position="61"/>
    </location>
</feature>
<accession>A0ABS9YIN5</accession>
<evidence type="ECO:0000313" key="3">
    <source>
        <dbReference type="EMBL" id="MCI3277112.1"/>
    </source>
</evidence>
<evidence type="ECO:0000256" key="1">
    <source>
        <dbReference type="SAM" id="MobiDB-lite"/>
    </source>
</evidence>
<name>A0ABS9YIN5_9ACTN</name>
<dbReference type="RefSeq" id="WP_242774378.1">
    <property type="nucleotide sequence ID" value="NZ_JALDAY010000014.1"/>
</dbReference>
<keyword evidence="2" id="KW-0732">Signal</keyword>
<comment type="caution">
    <text evidence="3">The sequence shown here is derived from an EMBL/GenBank/DDBJ whole genome shotgun (WGS) entry which is preliminary data.</text>
</comment>
<gene>
    <name evidence="3" type="ORF">MQP27_39215</name>
</gene>
<feature type="region of interest" description="Disordered" evidence="1">
    <location>
        <begin position="25"/>
        <end position="78"/>
    </location>
</feature>
<evidence type="ECO:0000313" key="4">
    <source>
        <dbReference type="Proteomes" id="UP001165269"/>
    </source>
</evidence>
<dbReference type="PROSITE" id="PS51257">
    <property type="entry name" value="PROKAR_LIPOPROTEIN"/>
    <property type="match status" value="1"/>
</dbReference>
<feature type="signal peptide" evidence="2">
    <location>
        <begin position="1"/>
        <end position="28"/>
    </location>
</feature>
<dbReference type="Proteomes" id="UP001165269">
    <property type="component" value="Unassembled WGS sequence"/>
</dbReference>
<evidence type="ECO:0000256" key="2">
    <source>
        <dbReference type="SAM" id="SignalP"/>
    </source>
</evidence>
<sequence length="242" mass="25288">MRLPTVRRRYATAVLALTALSLTGCSSGHDTDSTGSSASPGATSTAQASPGASPVAAGPSARPTSIDDWPTTPGPPPNFPVSVPTSVIVKGYTGQSFLKRLAADWDITLKKRETLTGAGATVRRVLGEGHPTKDGELTVAAFWDLSGDLKSLECTTTGNAPRYEEFLRACTGLDFPGADPKAAATWLDGMKPRVDKVYAKSKVPIMSPLLRSGPTATSLLKGPYSTSGTYELRVFGTADAEK</sequence>
<reference evidence="3" key="1">
    <citation type="submission" date="2022-03" db="EMBL/GenBank/DDBJ databases">
        <title>Streptomyces 7R015 and 7R016 isolated from Barleria lupulina in Thailand.</title>
        <authorList>
            <person name="Kanchanasin P."/>
            <person name="Phongsopitanun W."/>
            <person name="Tanasupawat S."/>
        </authorList>
    </citation>
    <scope>NUCLEOTIDE SEQUENCE</scope>
    <source>
        <strain evidence="3">7R015</strain>
    </source>
</reference>